<protein>
    <submittedName>
        <fullName evidence="1">Uncharacterized protein</fullName>
    </submittedName>
</protein>
<proteinExistence type="predicted"/>
<organism evidence="1 2">
    <name type="scientific">Aphanizomenon flos-aquae WA102</name>
    <dbReference type="NCBI Taxonomy" id="1710896"/>
    <lineage>
        <taxon>Bacteria</taxon>
        <taxon>Bacillati</taxon>
        <taxon>Cyanobacteriota</taxon>
        <taxon>Cyanophyceae</taxon>
        <taxon>Nostocales</taxon>
        <taxon>Aphanizomenonaceae</taxon>
        <taxon>Aphanizomenon</taxon>
    </lineage>
</organism>
<reference evidence="1 2" key="1">
    <citation type="submission" date="2015-09" db="EMBL/GenBank/DDBJ databases">
        <title>Aphanizomenon flos-aquae WA102.</title>
        <authorList>
            <person name="Driscoll C."/>
        </authorList>
    </citation>
    <scope>NUCLEOTIDE SEQUENCE [LARGE SCALE GENOMIC DNA]</scope>
    <source>
        <strain evidence="1">WA102</strain>
    </source>
</reference>
<dbReference type="EMBL" id="LJOW01000002">
    <property type="protein sequence ID" value="OBQ45563.1"/>
    <property type="molecule type" value="Genomic_DNA"/>
</dbReference>
<comment type="caution">
    <text evidence="1">The sequence shown here is derived from an EMBL/GenBank/DDBJ whole genome shotgun (WGS) entry which is preliminary data.</text>
</comment>
<accession>A0A1B7X849</accession>
<evidence type="ECO:0000313" key="2">
    <source>
        <dbReference type="Proteomes" id="UP000092093"/>
    </source>
</evidence>
<name>A0A1B7X849_APHFL</name>
<gene>
    <name evidence="1" type="ORF">AN484_00900</name>
</gene>
<evidence type="ECO:0000313" key="1">
    <source>
        <dbReference type="EMBL" id="OBQ45563.1"/>
    </source>
</evidence>
<sequence length="68" mass="7978">MINMDIPDPFQTFVTKKYANAKGYIHDFFTGEWSYKCSACKDDLYAPSRKIMTKIRLFHTRNECLGGY</sequence>
<dbReference type="AlphaFoldDB" id="A0A1B7X849"/>
<dbReference type="Proteomes" id="UP000092093">
    <property type="component" value="Unassembled WGS sequence"/>
</dbReference>